<dbReference type="Proteomes" id="UP000198327">
    <property type="component" value="Unassembled WGS sequence"/>
</dbReference>
<dbReference type="PANTHER" id="PTHR43441">
    <property type="entry name" value="RIBOSOMAL-PROTEIN-SERINE ACETYLTRANSFERASE"/>
    <property type="match status" value="1"/>
</dbReference>
<dbReference type="EMBL" id="FZOW01000012">
    <property type="protein sequence ID" value="SNT25145.1"/>
    <property type="molecule type" value="Genomic_DNA"/>
</dbReference>
<dbReference type="PANTHER" id="PTHR43441:SF3">
    <property type="entry name" value="ACETYLTRANSFERASE"/>
    <property type="match status" value="1"/>
</dbReference>
<dbReference type="InterPro" id="IPR000182">
    <property type="entry name" value="GNAT_dom"/>
</dbReference>
<dbReference type="GO" id="GO:0008999">
    <property type="term" value="F:protein-N-terminal-alanine acetyltransferase activity"/>
    <property type="evidence" value="ECO:0007669"/>
    <property type="project" value="TreeGrafter"/>
</dbReference>
<evidence type="ECO:0000313" key="2">
    <source>
        <dbReference type="EMBL" id="SNT25145.1"/>
    </source>
</evidence>
<evidence type="ECO:0000259" key="1">
    <source>
        <dbReference type="PROSITE" id="PS51186"/>
    </source>
</evidence>
<protein>
    <submittedName>
        <fullName evidence="2">Protein N-acetyltransferase, RimJ/RimL family</fullName>
    </submittedName>
</protein>
<dbReference type="GO" id="GO:1990189">
    <property type="term" value="F:protein N-terminal-serine acetyltransferase activity"/>
    <property type="evidence" value="ECO:0007669"/>
    <property type="project" value="TreeGrafter"/>
</dbReference>
<accession>A0A239L492</accession>
<dbReference type="OrthoDB" id="9799321at2"/>
<dbReference type="PROSITE" id="PS51186">
    <property type="entry name" value="GNAT"/>
    <property type="match status" value="1"/>
</dbReference>
<gene>
    <name evidence="2" type="ORF">SAMN05421642_11220</name>
</gene>
<dbReference type="Gene3D" id="3.40.630.30">
    <property type="match status" value="1"/>
</dbReference>
<dbReference type="SUPFAM" id="SSF55729">
    <property type="entry name" value="Acyl-CoA N-acyltransferases (Nat)"/>
    <property type="match status" value="1"/>
</dbReference>
<organism evidence="2 3">
    <name type="scientific">Rhodococcoides kyotonense</name>
    <dbReference type="NCBI Taxonomy" id="398843"/>
    <lineage>
        <taxon>Bacteria</taxon>
        <taxon>Bacillati</taxon>
        <taxon>Actinomycetota</taxon>
        <taxon>Actinomycetes</taxon>
        <taxon>Mycobacteriales</taxon>
        <taxon>Nocardiaceae</taxon>
        <taxon>Rhodococcoides</taxon>
    </lineage>
</organism>
<dbReference type="InterPro" id="IPR051908">
    <property type="entry name" value="Ribosomal_N-acetyltransferase"/>
</dbReference>
<dbReference type="RefSeq" id="WP_089249283.1">
    <property type="nucleotide sequence ID" value="NZ_FZOW01000012.1"/>
</dbReference>
<evidence type="ECO:0000313" key="3">
    <source>
        <dbReference type="Proteomes" id="UP000198327"/>
    </source>
</evidence>
<name>A0A239L492_9NOCA</name>
<sequence length="180" mass="19909">MKTPPDRFDLDGVVMRRETADDAAVVADAIASNIPRLAPWMEWAVVEAADVEAQQARIADTRRQWDSGTAYDFLVLDAATDHALGKAGLNRRGDDWLELGYWLTADAEGHGIMTAVASTLTDIALELHDVSRVEIHCDAANLRSQAIPRRLGYRLARVVDHPITTPSQTGRQMIWIYDAS</sequence>
<dbReference type="GO" id="GO:0005737">
    <property type="term" value="C:cytoplasm"/>
    <property type="evidence" value="ECO:0007669"/>
    <property type="project" value="TreeGrafter"/>
</dbReference>
<feature type="domain" description="N-acetyltransferase" evidence="1">
    <location>
        <begin position="32"/>
        <end position="178"/>
    </location>
</feature>
<proteinExistence type="predicted"/>
<dbReference type="InterPro" id="IPR016181">
    <property type="entry name" value="Acyl_CoA_acyltransferase"/>
</dbReference>
<keyword evidence="2" id="KW-0808">Transferase</keyword>
<dbReference type="AlphaFoldDB" id="A0A239L492"/>
<reference evidence="3" key="1">
    <citation type="submission" date="2017-06" db="EMBL/GenBank/DDBJ databases">
        <authorList>
            <person name="Varghese N."/>
            <person name="Submissions S."/>
        </authorList>
    </citation>
    <scope>NUCLEOTIDE SEQUENCE [LARGE SCALE GENOMIC DNA]</scope>
    <source>
        <strain evidence="3">JCM 23211</strain>
    </source>
</reference>
<dbReference type="STRING" id="398843.A3K89_09350"/>
<dbReference type="Pfam" id="PF13302">
    <property type="entry name" value="Acetyltransf_3"/>
    <property type="match status" value="1"/>
</dbReference>
<keyword evidence="3" id="KW-1185">Reference proteome</keyword>